<sequence>MKKFPLSLSRFHQAQANAIPLNARHLEQELDLAQTPHIGDAAPPITLIRMGLGNQHIIQGLAIDQKHKLLYTTHVEGDPEQGVINRFHLQNSNLWSAQDAQKPSPLIGHQGISVDPHSDFLLSSAGSTVPNKGWYMLKFQYMTNAEPRNPQIIQLFDKRYSKITNSMPVITPDGQYLLVRGNINHMNVIRVFKYDLIARKNLSDISLLYEDEWNIDSGLTQHQAAFQGLTTDGNYVYLLSGGKNAHPKRLYVYDLSGNLIQKMDAVTLGQLDMLFNHRIDYWEPEGLTVELRLAFEVQHHVLGIIPDSGF</sequence>
<gene>
    <name evidence="2" type="ORF">SFB21_2316</name>
</gene>
<accession>A0A811GFA1</accession>
<dbReference type="InterPro" id="IPR048799">
    <property type="entry name" value="P68_RBP_TagC-like_beta-prop"/>
</dbReference>
<protein>
    <recommendedName>
        <fullName evidence="1">P68 RBP/TagC-like beta-propeller domain-containing protein</fullName>
    </recommendedName>
</protein>
<dbReference type="Proteomes" id="UP000489961">
    <property type="component" value="Unassembled WGS sequence"/>
</dbReference>
<dbReference type="RefSeq" id="WP_174560151.1">
    <property type="nucleotide sequence ID" value="NZ_CADDTS010000039.1"/>
</dbReference>
<dbReference type="SUPFAM" id="SSF75011">
    <property type="entry name" value="3-carboxy-cis,cis-mucoante lactonizing enzyme"/>
    <property type="match status" value="1"/>
</dbReference>
<comment type="caution">
    <text evidence="2">The sequence shown here is derived from an EMBL/GenBank/DDBJ whole genome shotgun (WGS) entry which is preliminary data.</text>
</comment>
<evidence type="ECO:0000259" key="1">
    <source>
        <dbReference type="Pfam" id="PF21311"/>
    </source>
</evidence>
<organism evidence="2 3">
    <name type="scientific">Acinetobacter bouvetii</name>
    <dbReference type="NCBI Taxonomy" id="202951"/>
    <lineage>
        <taxon>Bacteria</taxon>
        <taxon>Pseudomonadati</taxon>
        <taxon>Pseudomonadota</taxon>
        <taxon>Gammaproteobacteria</taxon>
        <taxon>Moraxellales</taxon>
        <taxon>Moraxellaceae</taxon>
        <taxon>Acinetobacter</taxon>
    </lineage>
</organism>
<name>A0A811GFA1_9GAMM</name>
<dbReference type="Pfam" id="PF21311">
    <property type="entry name" value="Phage_RBD_prop"/>
    <property type="match status" value="1"/>
</dbReference>
<feature type="domain" description="P68 RBP/TagC-like beta-propeller" evidence="1">
    <location>
        <begin position="58"/>
        <end position="289"/>
    </location>
</feature>
<evidence type="ECO:0000313" key="2">
    <source>
        <dbReference type="EMBL" id="CAB1218760.1"/>
    </source>
</evidence>
<evidence type="ECO:0000313" key="3">
    <source>
        <dbReference type="Proteomes" id="UP000489961"/>
    </source>
</evidence>
<dbReference type="EMBL" id="CADDTS010000039">
    <property type="protein sequence ID" value="CAB1218760.1"/>
    <property type="molecule type" value="Genomic_DNA"/>
</dbReference>
<proteinExistence type="predicted"/>
<reference evidence="2 3" key="1">
    <citation type="submission" date="2020-02" db="EMBL/GenBank/DDBJ databases">
        <authorList>
            <person name="Chaudhuri R."/>
        </authorList>
    </citation>
    <scope>NUCLEOTIDE SEQUENCE [LARGE SCALE GENOMIC DNA]</scope>
    <source>
        <strain evidence="2">SFB21</strain>
    </source>
</reference>
<dbReference type="AlphaFoldDB" id="A0A811GFA1"/>